<comment type="caution">
    <text evidence="2">The sequence shown here is derived from an EMBL/GenBank/DDBJ whole genome shotgun (WGS) entry which is preliminary data.</text>
</comment>
<name>A0ABQ7CN61_BRACR</name>
<keyword evidence="3" id="KW-1185">Reference proteome</keyword>
<feature type="region of interest" description="Disordered" evidence="1">
    <location>
        <begin position="34"/>
        <end position="77"/>
    </location>
</feature>
<dbReference type="Proteomes" id="UP000266723">
    <property type="component" value="Unassembled WGS sequence"/>
</dbReference>
<feature type="compositionally biased region" description="Polar residues" evidence="1">
    <location>
        <begin position="34"/>
        <end position="45"/>
    </location>
</feature>
<accession>A0ABQ7CN61</accession>
<evidence type="ECO:0000313" key="2">
    <source>
        <dbReference type="EMBL" id="KAF3561461.1"/>
    </source>
</evidence>
<evidence type="ECO:0000256" key="1">
    <source>
        <dbReference type="SAM" id="MobiDB-lite"/>
    </source>
</evidence>
<feature type="compositionally biased region" description="Low complexity" evidence="1">
    <location>
        <begin position="47"/>
        <end position="73"/>
    </location>
</feature>
<gene>
    <name evidence="2" type="ORF">DY000_02014910</name>
</gene>
<evidence type="ECO:0000313" key="3">
    <source>
        <dbReference type="Proteomes" id="UP000266723"/>
    </source>
</evidence>
<reference evidence="2 3" key="1">
    <citation type="journal article" date="2020" name="BMC Genomics">
        <title>Intraspecific diversification of the crop wild relative Brassica cretica Lam. using demographic model selection.</title>
        <authorList>
            <person name="Kioukis A."/>
            <person name="Michalopoulou V.A."/>
            <person name="Briers L."/>
            <person name="Pirintsos S."/>
            <person name="Studholme D.J."/>
            <person name="Pavlidis P."/>
            <person name="Sarris P.F."/>
        </authorList>
    </citation>
    <scope>NUCLEOTIDE SEQUENCE [LARGE SCALE GENOMIC DNA]</scope>
    <source>
        <strain evidence="3">cv. PFS-1207/04</strain>
    </source>
</reference>
<protein>
    <submittedName>
        <fullName evidence="2">Uncharacterized protein</fullName>
    </submittedName>
</protein>
<dbReference type="EMBL" id="QGKV02000759">
    <property type="protein sequence ID" value="KAF3561461.1"/>
    <property type="molecule type" value="Genomic_DNA"/>
</dbReference>
<sequence length="197" mass="22344">MNQHLPLHVRQFNVTTVAEAARIAKLHELSFQHTPAKTTRSSFNPYQKHNSSSSNQTTTTNTTPNLKPLLPNTNHKRLTFDEMQERKRKGLCMFCEEPFTLGHHLKHKRAQILYLDVDQGDFSENEEDDAPATDVTIEDQDHKVPTISVHALNSSPTYNCMRIMGQYGKRKLHILVDPGSTHNFVDLQMAKSSPAVA</sequence>
<organism evidence="2 3">
    <name type="scientific">Brassica cretica</name>
    <name type="common">Mustard</name>
    <dbReference type="NCBI Taxonomy" id="69181"/>
    <lineage>
        <taxon>Eukaryota</taxon>
        <taxon>Viridiplantae</taxon>
        <taxon>Streptophyta</taxon>
        <taxon>Embryophyta</taxon>
        <taxon>Tracheophyta</taxon>
        <taxon>Spermatophyta</taxon>
        <taxon>Magnoliopsida</taxon>
        <taxon>eudicotyledons</taxon>
        <taxon>Gunneridae</taxon>
        <taxon>Pentapetalae</taxon>
        <taxon>rosids</taxon>
        <taxon>malvids</taxon>
        <taxon>Brassicales</taxon>
        <taxon>Brassicaceae</taxon>
        <taxon>Brassiceae</taxon>
        <taxon>Brassica</taxon>
    </lineage>
</organism>
<proteinExistence type="predicted"/>